<feature type="compositionally biased region" description="Acidic residues" evidence="1">
    <location>
        <begin position="1067"/>
        <end position="1088"/>
    </location>
</feature>
<proteinExistence type="predicted"/>
<feature type="compositionally biased region" description="Basic and acidic residues" evidence="1">
    <location>
        <begin position="923"/>
        <end position="946"/>
    </location>
</feature>
<feature type="region of interest" description="Disordered" evidence="1">
    <location>
        <begin position="325"/>
        <end position="363"/>
    </location>
</feature>
<feature type="compositionally biased region" description="Polar residues" evidence="1">
    <location>
        <begin position="674"/>
        <end position="687"/>
    </location>
</feature>
<feature type="compositionally biased region" description="Polar residues" evidence="1">
    <location>
        <begin position="506"/>
        <end position="515"/>
    </location>
</feature>
<dbReference type="STRING" id="45235.A0A2K3QJI9"/>
<feature type="region of interest" description="Disordered" evidence="1">
    <location>
        <begin position="660"/>
        <end position="855"/>
    </location>
</feature>
<feature type="region of interest" description="Disordered" evidence="1">
    <location>
        <begin position="1063"/>
        <end position="1095"/>
    </location>
</feature>
<dbReference type="OrthoDB" id="5415512at2759"/>
<feature type="compositionally biased region" description="Polar residues" evidence="1">
    <location>
        <begin position="583"/>
        <end position="601"/>
    </location>
</feature>
<evidence type="ECO:0000313" key="3">
    <source>
        <dbReference type="Proteomes" id="UP000236621"/>
    </source>
</evidence>
<organism evidence="2 3">
    <name type="scientific">Tolypocladium capitatum</name>
    <dbReference type="NCBI Taxonomy" id="45235"/>
    <lineage>
        <taxon>Eukaryota</taxon>
        <taxon>Fungi</taxon>
        <taxon>Dikarya</taxon>
        <taxon>Ascomycota</taxon>
        <taxon>Pezizomycotina</taxon>
        <taxon>Sordariomycetes</taxon>
        <taxon>Hypocreomycetidae</taxon>
        <taxon>Hypocreales</taxon>
        <taxon>Ophiocordycipitaceae</taxon>
        <taxon>Tolypocladium</taxon>
    </lineage>
</organism>
<feature type="compositionally biased region" description="Low complexity" evidence="1">
    <location>
        <begin position="972"/>
        <end position="982"/>
    </location>
</feature>
<dbReference type="Proteomes" id="UP000236621">
    <property type="component" value="Unassembled WGS sequence"/>
</dbReference>
<reference evidence="2 3" key="1">
    <citation type="submission" date="2017-08" db="EMBL/GenBank/DDBJ databases">
        <title>Harnessing the power of phylogenomics to disentangle the directionality and signatures of interkingdom host jumping in the parasitic fungal genus Tolypocladium.</title>
        <authorList>
            <person name="Quandt C.A."/>
            <person name="Patterson W."/>
            <person name="Spatafora J.W."/>
        </authorList>
    </citation>
    <scope>NUCLEOTIDE SEQUENCE [LARGE SCALE GENOMIC DNA]</scope>
    <source>
        <strain evidence="2 3">CBS 113982</strain>
    </source>
</reference>
<feature type="non-terminal residue" evidence="2">
    <location>
        <position position="1095"/>
    </location>
</feature>
<name>A0A2K3QJI9_9HYPO</name>
<feature type="compositionally biased region" description="Polar residues" evidence="1">
    <location>
        <begin position="109"/>
        <end position="123"/>
    </location>
</feature>
<comment type="caution">
    <text evidence="2">The sequence shown here is derived from an EMBL/GenBank/DDBJ whole genome shotgun (WGS) entry which is preliminary data.</text>
</comment>
<feature type="region of interest" description="Disordered" evidence="1">
    <location>
        <begin position="899"/>
        <end position="1044"/>
    </location>
</feature>
<feature type="compositionally biased region" description="Polar residues" evidence="1">
    <location>
        <begin position="325"/>
        <end position="347"/>
    </location>
</feature>
<dbReference type="EMBL" id="NRSZ01000364">
    <property type="protein sequence ID" value="PNY27680.1"/>
    <property type="molecule type" value="Genomic_DNA"/>
</dbReference>
<keyword evidence="3" id="KW-1185">Reference proteome</keyword>
<gene>
    <name evidence="2" type="ORF">TCAP_02394</name>
</gene>
<feature type="compositionally biased region" description="Basic and acidic residues" evidence="1">
    <location>
        <begin position="534"/>
        <end position="546"/>
    </location>
</feature>
<feature type="compositionally biased region" description="Polar residues" evidence="1">
    <location>
        <begin position="947"/>
        <end position="963"/>
    </location>
</feature>
<feature type="compositionally biased region" description="Basic and acidic residues" evidence="1">
    <location>
        <begin position="662"/>
        <end position="673"/>
    </location>
</feature>
<feature type="compositionally biased region" description="Polar residues" evidence="1">
    <location>
        <begin position="993"/>
        <end position="1007"/>
    </location>
</feature>
<accession>A0A2K3QJI9</accession>
<feature type="compositionally biased region" description="Acidic residues" evidence="1">
    <location>
        <begin position="85"/>
        <end position="105"/>
    </location>
</feature>
<feature type="compositionally biased region" description="Low complexity" evidence="1">
    <location>
        <begin position="162"/>
        <end position="173"/>
    </location>
</feature>
<dbReference type="AlphaFoldDB" id="A0A2K3QJI9"/>
<evidence type="ECO:0000256" key="1">
    <source>
        <dbReference type="SAM" id="MobiDB-lite"/>
    </source>
</evidence>
<feature type="region of interest" description="Disordered" evidence="1">
    <location>
        <begin position="27"/>
        <end position="181"/>
    </location>
</feature>
<feature type="compositionally biased region" description="Basic residues" evidence="1">
    <location>
        <begin position="561"/>
        <end position="573"/>
    </location>
</feature>
<evidence type="ECO:0000313" key="2">
    <source>
        <dbReference type="EMBL" id="PNY27680.1"/>
    </source>
</evidence>
<protein>
    <submittedName>
        <fullName evidence="2">Uncharacterized protein</fullName>
    </submittedName>
</protein>
<sequence>MGFGRKSWRERLAQEPEISLLGTAFNLPTPRTLVPDKRRRASQDSPRAPRAVEVTRSSGRRIQIQLKPTTLVEESDTEQSVISSGDDDVDDDDDHDDDDEGEDSEATMVCTSTQSSGPNSSGARTRESRQASPPTCRKRSEGHGTPNTARPSRRESRRLRKTSTTPSKPSTVSGGRHSATLPAPHFVSATAQSVPVPRSCSAFPELPLHAPYSVQTPQYFYQQPQLVQAPNQLPTSAPMYTPGYAAQHMFASEVRGASCPNPSHITPAPGPRVETRAPTGQFSRELQRIQHSIDQARAKLSQKPGDSGLQQDMQVLQNQLNSTLNNATAQPGFGIQTQSSPAASENKPQAPDHETKDCEEPPGAVPEQVAAANAPRDQVPVQYKYSAILEEQPMPRVCPIQLRDESPGRVIRHHLCSSCGEVRSAKFHGKHPIVPGQKPLLNYCSPCKEAKLEGGIITEPHHFCFGCGVVRSKAFQRRHAATMEEPLQPNYCGKCTREVRETESMVDSSIVNSEFESSRRKVQQHAPIWSPSLESDRDSAERRETPEGSPSNNTKGERISLQHRRRRRAKRSSKTVPLEQLRLASTSPSLSHASAVPTSSFCPDRRHGSAQRRAQRGAIVQGEDYTSPISATPDKKTVYNRPYVEDDEAATLADHFNATRTSSHEADGPEKRSGSSQASSCRKSTPKSCLRGTEEDSEPDACSPPIFQSPPNDRRQASAGFHYVDSSGNKTVKFTPTVKVRRSSTRQSSNTSSHAEISEAVISPAEQTTPTRPGVYGDSPPLSDGSTPALMFQNAGDDWPFEIDEASPTSDSHGHGQEQPLEINRTSPEPEIPTRFSRGAFGQRPGSGGDVWMSPSMDRAGAGCVNPRDSYHRSSPLAEGFPPDVSGMFDSFPSGGCYEDPPSFRSSRGAFGSMFRNTAGDFGADRRRETQPTDYRGEPGHSRDFQAESSTFRGYNSSSGTGSRTKHDDGSHGSYSEHTSSSDNPYYKPSRFANVQNLFNQSTQSWGSDLGRGGQSRNGKVPNDEQVPEPIIEEPDSPPDSPWSAAADAALYLPAEFNVQVVTDSSTESEGDALEIEDLSSNDSLDEETDHKVNT</sequence>
<feature type="compositionally biased region" description="Basic and acidic residues" evidence="1">
    <location>
        <begin position="350"/>
        <end position="359"/>
    </location>
</feature>
<feature type="region of interest" description="Disordered" evidence="1">
    <location>
        <begin position="506"/>
        <end position="640"/>
    </location>
</feature>